<dbReference type="Proteomes" id="UP000675881">
    <property type="component" value="Chromosome 10"/>
</dbReference>
<keyword evidence="2" id="KW-1185">Reference proteome</keyword>
<name>A0A7R8CE21_LEPSM</name>
<sequence length="145" mass="16548">MRSNRIFFNDGLGEKTLQTCNKATLNPVDDSTKSFISEIEKQRSIRTFLRNEDNICVLKVTQGLSGRKKVTIRESPEYEKSRMFKRSRTSSGEKDCEENLELNRVESDIPSDIVNNAVHNVQGKVLDILMSPSKIQAPNQQETKQ</sequence>
<reference evidence="1" key="1">
    <citation type="submission" date="2021-02" db="EMBL/GenBank/DDBJ databases">
        <authorList>
            <person name="Bekaert M."/>
        </authorList>
    </citation>
    <scope>NUCLEOTIDE SEQUENCE</scope>
    <source>
        <strain evidence="1">IoA-00</strain>
    </source>
</reference>
<dbReference type="EMBL" id="HG994589">
    <property type="protein sequence ID" value="CAF2791524.1"/>
    <property type="molecule type" value="Genomic_DNA"/>
</dbReference>
<evidence type="ECO:0000313" key="1">
    <source>
        <dbReference type="EMBL" id="CAF2791524.1"/>
    </source>
</evidence>
<dbReference type="AlphaFoldDB" id="A0A7R8CE21"/>
<evidence type="ECO:0000313" key="2">
    <source>
        <dbReference type="Proteomes" id="UP000675881"/>
    </source>
</evidence>
<accession>A0A7R8CE21</accession>
<protein>
    <submittedName>
        <fullName evidence="1">(salmon louse) hypothetical protein</fullName>
    </submittedName>
</protein>
<gene>
    <name evidence="1" type="ORF">LSAA_2686</name>
</gene>
<organism evidence="1 2">
    <name type="scientific">Lepeophtheirus salmonis</name>
    <name type="common">Salmon louse</name>
    <name type="synonym">Caligus salmonis</name>
    <dbReference type="NCBI Taxonomy" id="72036"/>
    <lineage>
        <taxon>Eukaryota</taxon>
        <taxon>Metazoa</taxon>
        <taxon>Ecdysozoa</taxon>
        <taxon>Arthropoda</taxon>
        <taxon>Crustacea</taxon>
        <taxon>Multicrustacea</taxon>
        <taxon>Hexanauplia</taxon>
        <taxon>Copepoda</taxon>
        <taxon>Siphonostomatoida</taxon>
        <taxon>Caligidae</taxon>
        <taxon>Lepeophtheirus</taxon>
    </lineage>
</organism>
<proteinExistence type="predicted"/>